<evidence type="ECO:0000313" key="3">
    <source>
        <dbReference type="Proteomes" id="UP000323000"/>
    </source>
</evidence>
<evidence type="ECO:0000313" key="2">
    <source>
        <dbReference type="EMBL" id="TXG73664.1"/>
    </source>
</evidence>
<dbReference type="InterPro" id="IPR054722">
    <property type="entry name" value="PolX-like_BBD"/>
</dbReference>
<organism evidence="2 3">
    <name type="scientific">Acer yangbiense</name>
    <dbReference type="NCBI Taxonomy" id="1000413"/>
    <lineage>
        <taxon>Eukaryota</taxon>
        <taxon>Viridiplantae</taxon>
        <taxon>Streptophyta</taxon>
        <taxon>Embryophyta</taxon>
        <taxon>Tracheophyta</taxon>
        <taxon>Spermatophyta</taxon>
        <taxon>Magnoliopsida</taxon>
        <taxon>eudicotyledons</taxon>
        <taxon>Gunneridae</taxon>
        <taxon>Pentapetalae</taxon>
        <taxon>rosids</taxon>
        <taxon>malvids</taxon>
        <taxon>Sapindales</taxon>
        <taxon>Sapindaceae</taxon>
        <taxon>Hippocastanoideae</taxon>
        <taxon>Acereae</taxon>
        <taxon>Acer</taxon>
    </lineage>
</organism>
<gene>
    <name evidence="2" type="ORF">EZV62_002243</name>
</gene>
<accession>A0A5C7IXQ2</accession>
<dbReference type="OrthoDB" id="8063676at2759"/>
<reference evidence="3" key="1">
    <citation type="journal article" date="2019" name="Gigascience">
        <title>De novo genome assembly of the endangered Acer yangbiense, a plant species with extremely small populations endemic to Yunnan Province, China.</title>
        <authorList>
            <person name="Yang J."/>
            <person name="Wariss H.M."/>
            <person name="Tao L."/>
            <person name="Zhang R."/>
            <person name="Yun Q."/>
            <person name="Hollingsworth P."/>
            <person name="Dao Z."/>
            <person name="Luo G."/>
            <person name="Guo H."/>
            <person name="Ma Y."/>
            <person name="Sun W."/>
        </authorList>
    </citation>
    <scope>NUCLEOTIDE SEQUENCE [LARGE SCALE GENOMIC DNA]</scope>
    <source>
        <strain evidence="3">cv. Malutang</strain>
    </source>
</reference>
<keyword evidence="3" id="KW-1185">Reference proteome</keyword>
<protein>
    <recommendedName>
        <fullName evidence="1">Retrovirus-related Pol polyprotein from transposon TNT 1-94-like beta-barrel domain-containing protein</fullName>
    </recommendedName>
</protein>
<dbReference type="EMBL" id="VAHF01000001">
    <property type="protein sequence ID" value="TXG73664.1"/>
    <property type="molecule type" value="Genomic_DNA"/>
</dbReference>
<sequence>MCGKKEFFSYLDESVRGEVNFGNKAKVSIMGKGNVLIRLKDGSHEHISDVFYVPSLHWNLLSMGQLSEKGLKIIIDKGVCIIENIKKELVAEKLALALSCPTKSVLDMTPEEAWSSYKPNVEALRVFGCVAYAHIPVEKRKKFDGMLSSVKLKLGIGRM</sequence>
<dbReference type="AlphaFoldDB" id="A0A5C7IXQ2"/>
<dbReference type="Pfam" id="PF22936">
    <property type="entry name" value="Pol_BBD"/>
    <property type="match status" value="1"/>
</dbReference>
<name>A0A5C7IXQ2_9ROSI</name>
<dbReference type="Proteomes" id="UP000323000">
    <property type="component" value="Chromosome 1"/>
</dbReference>
<proteinExistence type="predicted"/>
<comment type="caution">
    <text evidence="2">The sequence shown here is derived from an EMBL/GenBank/DDBJ whole genome shotgun (WGS) entry which is preliminary data.</text>
</comment>
<evidence type="ECO:0000259" key="1">
    <source>
        <dbReference type="Pfam" id="PF22936"/>
    </source>
</evidence>
<feature type="domain" description="Retrovirus-related Pol polyprotein from transposon TNT 1-94-like beta-barrel" evidence="1">
    <location>
        <begin position="1"/>
        <end position="70"/>
    </location>
</feature>